<dbReference type="SUPFAM" id="SSF47729">
    <property type="entry name" value="IHF-like DNA-binding proteins"/>
    <property type="match status" value="1"/>
</dbReference>
<dbReference type="RefSeq" id="WP_074670656.1">
    <property type="nucleotide sequence ID" value="NZ_FNQG01000002.1"/>
</dbReference>
<dbReference type="EMBL" id="FNQG01000002">
    <property type="protein sequence ID" value="SDZ77367.1"/>
    <property type="molecule type" value="Genomic_DNA"/>
</dbReference>
<dbReference type="GO" id="GO:0030261">
    <property type="term" value="P:chromosome condensation"/>
    <property type="evidence" value="ECO:0007669"/>
    <property type="project" value="UniProtKB-KW"/>
</dbReference>
<dbReference type="PANTHER" id="PTHR33175">
    <property type="entry name" value="DNA-BINDING PROTEIN HU"/>
    <property type="match status" value="1"/>
</dbReference>
<proteinExistence type="inferred from homology"/>
<dbReference type="PRINTS" id="PR01727">
    <property type="entry name" value="DNABINDINGHU"/>
</dbReference>
<dbReference type="AlphaFoldDB" id="A0A1H3VRG8"/>
<organism evidence="5 6">
    <name type="scientific">Selenomonas ruminantium</name>
    <dbReference type="NCBI Taxonomy" id="971"/>
    <lineage>
        <taxon>Bacteria</taxon>
        <taxon>Bacillati</taxon>
        <taxon>Bacillota</taxon>
        <taxon>Negativicutes</taxon>
        <taxon>Selenomonadales</taxon>
        <taxon>Selenomonadaceae</taxon>
        <taxon>Selenomonas</taxon>
    </lineage>
</organism>
<evidence type="ECO:0000313" key="5">
    <source>
        <dbReference type="EMBL" id="SDZ77367.1"/>
    </source>
</evidence>
<sequence>MAEVLSKTALVDKVAEASGVSKKDTKAVVDALLETVKGEVKKDAEIRLIGFGTFKKAQRAARKGRNPQTGEVIDIAASESLAFKSSVKY</sequence>
<protein>
    <submittedName>
        <fullName evidence="5">DNA-binding protein HU-beta</fullName>
    </submittedName>
</protein>
<dbReference type="PROSITE" id="PS00045">
    <property type="entry name" value="HISTONE_LIKE"/>
    <property type="match status" value="1"/>
</dbReference>
<keyword evidence="3 5" id="KW-0238">DNA-binding</keyword>
<dbReference type="InterPro" id="IPR000119">
    <property type="entry name" value="Hist_DNA-bd"/>
</dbReference>
<dbReference type="CDD" id="cd13831">
    <property type="entry name" value="HU"/>
    <property type="match status" value="1"/>
</dbReference>
<dbReference type="OrthoDB" id="9799835at2"/>
<reference evidence="5 6" key="1">
    <citation type="submission" date="2016-10" db="EMBL/GenBank/DDBJ databases">
        <authorList>
            <person name="de Groot N.N."/>
        </authorList>
    </citation>
    <scope>NUCLEOTIDE SEQUENCE [LARGE SCALE GENOMIC DNA]</scope>
    <source>
        <strain evidence="5 6">DSM 2872</strain>
    </source>
</reference>
<evidence type="ECO:0000256" key="2">
    <source>
        <dbReference type="ARBA" id="ARBA00023067"/>
    </source>
</evidence>
<dbReference type="SMART" id="SM00411">
    <property type="entry name" value="BHL"/>
    <property type="match status" value="1"/>
</dbReference>
<gene>
    <name evidence="5" type="ORF">SAMN05660648_00511</name>
</gene>
<accession>A0A1H3VRG8</accession>
<dbReference type="GO" id="GO:0003677">
    <property type="term" value="F:DNA binding"/>
    <property type="evidence" value="ECO:0007669"/>
    <property type="project" value="UniProtKB-KW"/>
</dbReference>
<dbReference type="Pfam" id="PF00216">
    <property type="entry name" value="Bac_DNA_binding"/>
    <property type="match status" value="1"/>
</dbReference>
<evidence type="ECO:0000256" key="4">
    <source>
        <dbReference type="RuleBase" id="RU003939"/>
    </source>
</evidence>
<dbReference type="Proteomes" id="UP000183469">
    <property type="component" value="Unassembled WGS sequence"/>
</dbReference>
<keyword evidence="2" id="KW-0226">DNA condensation</keyword>
<dbReference type="InterPro" id="IPR010992">
    <property type="entry name" value="IHF-like_DNA-bd_dom_sf"/>
</dbReference>
<comment type="similarity">
    <text evidence="1 4">Belongs to the bacterial histone-like protein family.</text>
</comment>
<dbReference type="InterPro" id="IPR020816">
    <property type="entry name" value="Histone-like_DNA-bd_CS"/>
</dbReference>
<dbReference type="GO" id="GO:0030527">
    <property type="term" value="F:structural constituent of chromatin"/>
    <property type="evidence" value="ECO:0007669"/>
    <property type="project" value="InterPro"/>
</dbReference>
<evidence type="ECO:0000256" key="3">
    <source>
        <dbReference type="ARBA" id="ARBA00023125"/>
    </source>
</evidence>
<evidence type="ECO:0000313" key="6">
    <source>
        <dbReference type="Proteomes" id="UP000183469"/>
    </source>
</evidence>
<evidence type="ECO:0000256" key="1">
    <source>
        <dbReference type="ARBA" id="ARBA00010529"/>
    </source>
</evidence>
<name>A0A1H3VRG8_SELRU</name>
<dbReference type="PANTHER" id="PTHR33175:SF3">
    <property type="entry name" value="DNA-BINDING PROTEIN HU-BETA"/>
    <property type="match status" value="1"/>
</dbReference>
<dbReference type="Gene3D" id="4.10.520.10">
    <property type="entry name" value="IHF-like DNA-binding proteins"/>
    <property type="match status" value="1"/>
</dbReference>
<dbReference type="GO" id="GO:0005829">
    <property type="term" value="C:cytosol"/>
    <property type="evidence" value="ECO:0007669"/>
    <property type="project" value="TreeGrafter"/>
</dbReference>